<dbReference type="STRING" id="53326.A0A016SMX5"/>
<dbReference type="SMART" id="SM01017">
    <property type="entry name" value="Arrestin_C"/>
    <property type="match status" value="2"/>
</dbReference>
<dbReference type="InterPro" id="IPR014752">
    <property type="entry name" value="Arrestin-like_C"/>
</dbReference>
<dbReference type="OrthoDB" id="2333384at2759"/>
<reference evidence="5" key="1">
    <citation type="journal article" date="2015" name="Nat. Genet.">
        <title>The genome and transcriptome of the zoonotic hookworm Ancylostoma ceylanicum identify infection-specific gene families.</title>
        <authorList>
            <person name="Schwarz E.M."/>
            <person name="Hu Y."/>
            <person name="Antoshechkin I."/>
            <person name="Miller M.M."/>
            <person name="Sternberg P.W."/>
            <person name="Aroian R.V."/>
        </authorList>
    </citation>
    <scope>NUCLEOTIDE SEQUENCE</scope>
    <source>
        <strain evidence="5">HY135</strain>
    </source>
</reference>
<feature type="compositionally biased region" description="Polar residues" evidence="2">
    <location>
        <begin position="539"/>
        <end position="550"/>
    </location>
</feature>
<gene>
    <name evidence="4" type="primary">Acey_s0203.g1845</name>
    <name evidence="4" type="ORF">Y032_0203g1845</name>
</gene>
<dbReference type="Gene3D" id="2.60.40.640">
    <property type="match status" value="2"/>
</dbReference>
<comment type="caution">
    <text evidence="4">The sequence shown here is derived from an EMBL/GenBank/DDBJ whole genome shotgun (WGS) entry which is preliminary data.</text>
</comment>
<dbReference type="PANTHER" id="PTHR11188">
    <property type="entry name" value="ARRESTIN DOMAIN CONTAINING PROTEIN"/>
    <property type="match status" value="1"/>
</dbReference>
<dbReference type="GO" id="GO:0005737">
    <property type="term" value="C:cytoplasm"/>
    <property type="evidence" value="ECO:0007669"/>
    <property type="project" value="TreeGrafter"/>
</dbReference>
<keyword evidence="5" id="KW-1185">Reference proteome</keyword>
<dbReference type="InterPro" id="IPR011022">
    <property type="entry name" value="Arrestin_C-like"/>
</dbReference>
<dbReference type="InterPro" id="IPR050357">
    <property type="entry name" value="Arrestin_domain-protein"/>
</dbReference>
<protein>
    <recommendedName>
        <fullName evidence="3">Arrestin C-terminal-like domain-containing protein</fullName>
    </recommendedName>
</protein>
<dbReference type="InterPro" id="IPR014756">
    <property type="entry name" value="Ig_E-set"/>
</dbReference>
<dbReference type="PANTHER" id="PTHR11188:SF175">
    <property type="entry name" value="ARRESTIN C-TERMINAL-LIKE DOMAIN-CONTAINING PROTEIN"/>
    <property type="match status" value="1"/>
</dbReference>
<comment type="similarity">
    <text evidence="1">Belongs to the arrestin family.</text>
</comment>
<dbReference type="Pfam" id="PF00339">
    <property type="entry name" value="Arrestin_N"/>
    <property type="match status" value="1"/>
</dbReference>
<evidence type="ECO:0000259" key="3">
    <source>
        <dbReference type="SMART" id="SM01017"/>
    </source>
</evidence>
<proteinExistence type="inferred from homology"/>
<dbReference type="Pfam" id="PF02752">
    <property type="entry name" value="Arrestin_C"/>
    <property type="match status" value="1"/>
</dbReference>
<dbReference type="InterPro" id="IPR011021">
    <property type="entry name" value="Arrestin-like_N"/>
</dbReference>
<feature type="region of interest" description="Disordered" evidence="2">
    <location>
        <begin position="29"/>
        <end position="66"/>
    </location>
</feature>
<evidence type="ECO:0000313" key="5">
    <source>
        <dbReference type="Proteomes" id="UP000024635"/>
    </source>
</evidence>
<organism evidence="4 5">
    <name type="scientific">Ancylostoma ceylanicum</name>
    <dbReference type="NCBI Taxonomy" id="53326"/>
    <lineage>
        <taxon>Eukaryota</taxon>
        <taxon>Metazoa</taxon>
        <taxon>Ecdysozoa</taxon>
        <taxon>Nematoda</taxon>
        <taxon>Chromadorea</taxon>
        <taxon>Rhabditida</taxon>
        <taxon>Rhabditina</taxon>
        <taxon>Rhabditomorpha</taxon>
        <taxon>Strongyloidea</taxon>
        <taxon>Ancylostomatidae</taxon>
        <taxon>Ancylostomatinae</taxon>
        <taxon>Ancylostoma</taxon>
    </lineage>
</organism>
<dbReference type="Proteomes" id="UP000024635">
    <property type="component" value="Unassembled WGS sequence"/>
</dbReference>
<evidence type="ECO:0000256" key="1">
    <source>
        <dbReference type="ARBA" id="ARBA00005298"/>
    </source>
</evidence>
<dbReference type="AlphaFoldDB" id="A0A016SMX5"/>
<name>A0A016SMX5_9BILA</name>
<evidence type="ECO:0000313" key="4">
    <source>
        <dbReference type="EMBL" id="EYB91702.1"/>
    </source>
</evidence>
<feature type="domain" description="Arrestin C-terminal-like" evidence="3">
    <location>
        <begin position="376"/>
        <end position="524"/>
    </location>
</feature>
<dbReference type="SUPFAM" id="SSF81296">
    <property type="entry name" value="E set domains"/>
    <property type="match status" value="2"/>
</dbReference>
<dbReference type="GO" id="GO:0015031">
    <property type="term" value="P:protein transport"/>
    <property type="evidence" value="ECO:0007669"/>
    <property type="project" value="TreeGrafter"/>
</dbReference>
<dbReference type="EMBL" id="JARK01001539">
    <property type="protein sequence ID" value="EYB91702.1"/>
    <property type="molecule type" value="Genomic_DNA"/>
</dbReference>
<feature type="region of interest" description="Disordered" evidence="2">
    <location>
        <begin position="539"/>
        <end position="562"/>
    </location>
</feature>
<sequence length="610" mass="67695">MATIEQQEDLLDLSIGAEEDIWNLALAPVENSEAVTQSTPKRNRVGKKERVKRKPEDVVEGEPSAKVAPSTEITAAPKPKMTLRPLLLSQDSKGFISSKDVVDMFYSILDVVNKSDARQNRIEDTLRIMRSKMDGIDKRILRLENAFATMAQQQTPSTGCPAVPATKYCEICYVEGHQASQCRSKKKMDPEHCRRRRMSNDRFYITLSNEDEVYAPGSDIEGVAHIILEEATKAQFLKISLDARARTEWKQSIGSGKSMSTKFYSAKVIYADEEVVAWSSPPGTTEVLPVGSHHYPFTLKLPPDLPPSFEGKYGYVRYMVKMELDRPWYRSNKKTTKAFTDELFILVPAMDLYNVSQAMLPAKKLKAKKLGIALFRHEDVTLECETHKGGFVPGEVIVVNARVINGSSKDIVKARAELIEISTYVGNSCSLTFGPTLTFIGEGSENKRRQQRRRLAAGEQLVNIARHSEGDVEIYLHVPSTVPSFDCCPIIKVEYAVEVKFESSGSLNRRIEASIPIVIGTIPVLGTVIRDNVGPPSLSCSSQTEIQSVPSRSGDGDGDSLSTMLMPSYKESVNGVNGTTLDKDKMESFVPLYPFYHQLSEVYKKAGSGG</sequence>
<accession>A0A016SMX5</accession>
<evidence type="ECO:0000256" key="2">
    <source>
        <dbReference type="SAM" id="MobiDB-lite"/>
    </source>
</evidence>
<feature type="domain" description="Arrestin C-terminal-like" evidence="3">
    <location>
        <begin position="199"/>
        <end position="335"/>
    </location>
</feature>
<feature type="compositionally biased region" description="Basic residues" evidence="2">
    <location>
        <begin position="41"/>
        <end position="53"/>
    </location>
</feature>